<dbReference type="EMBL" id="MTYJ01000410">
    <property type="protein sequence ID" value="OWA54474.1"/>
    <property type="molecule type" value="Genomic_DNA"/>
</dbReference>
<evidence type="ECO:0000256" key="7">
    <source>
        <dbReference type="ARBA" id="ARBA00023180"/>
    </source>
</evidence>
<keyword evidence="3" id="KW-0732">Signal</keyword>
<feature type="region of interest" description="Disordered" evidence="8">
    <location>
        <begin position="571"/>
        <end position="596"/>
    </location>
</feature>
<sequence>MLNAIENFENFTIFIIGLYGSTNPADMRIIGPGMELAIAEVRSTYSAFRHFHVDYWREPGLDSCEKLEGRIAAEAAAVYYKKQSSSHPLAAFVGTTCAYADKQLLDLLRFWNLPFLDGSSIGAFIADRERYPMVVGFSYSQLRAGEFYYRLFRHFNWTAIVAIYNVSDLAWKGTFSAMDYLQERPDVQMETVPLNDNTTLSVLQARQISRICILVTTPVVIRNIMVYIAVAYFKSKNFFGPPQWQMNTSDDQYAKEAFRSLFLVKVHAAMTEPFQRFAESVEQLSLREYHEPLEPADEVNIHATAFYDAILAYAAVLNESISEGGSVFDTNAILRRFRNRTFPGLRGDFTLNAENDVPGTFELWNFRNNTGNFLKVMDFPAGAEDLLLTDNIEWLTDCFPQNSKPPCTREDEETAPSDFQFNYSDNKIQIVYWTLVTIALASFIVAAICFVGRIKRNMQCCAELGGWKLSEQHFIFYHTARDNRQIRYRLSSCSFPFNPLMVYSKQWNLTSSVSTGECTQPGKLEMTLPESWYSSAESSSGLSKQITPDKECPTDQICNMFASIVELKSKSLPEEEESASPSQQTRKQARPQKKERIRLQQAERVQARLQKKKERAILRQREADLLVEYEQLEKLLQIQRKRQREEAAASRQASGDQASESRPRYTGPFSPFISPAQFSVDIARFCKEHTYQRLAMTLILLGPQYLDEIVDTAMIERKRYRGLSLAQLQNVQAVALLVLDLWHINHWNAAQLINGCVAEDKVDGREVPVPGWQKPPADRLTELFRLCADRTFERLGLVELLLGYDFLLEMLAASADDFPDFPPGRILEMQKMAKKVARYAEVVSDCTKILSYNGEEFEDRPEKPERTRIRQSMAGGQFGIERAPYIGEFSEYKSPAVFSADIARFCRNNTYERLAITLVLLGPHYLEEIVNTVFTDRGRYVALNDDQLSNVHRSALQVLHNWKAKGWKSAQLINNSEEMDQVDGRDLPVPGWNHSAVERLTELLRLCAEKTEERVGLIELLLGYDFVQEIIIAVEMRFPEFPYGRIWDIQERATKVVSYEELVDDMAEILDYEEASVDGTSDGPQLDMKFSLRSQKKMTPVCRF</sequence>
<evidence type="ECO:0000256" key="9">
    <source>
        <dbReference type="SAM" id="Phobius"/>
    </source>
</evidence>
<dbReference type="PANTHER" id="PTHR44755">
    <property type="entry name" value="NATRIURETIC PEPTIDE RECEPTOR 3-RELATED"/>
    <property type="match status" value="1"/>
</dbReference>
<dbReference type="Gene3D" id="3.40.50.2300">
    <property type="match status" value="2"/>
</dbReference>
<dbReference type="InterPro" id="IPR001170">
    <property type="entry name" value="ANPR/GUC"/>
</dbReference>
<keyword evidence="6 11" id="KW-0675">Receptor</keyword>
<evidence type="ECO:0000313" key="11">
    <source>
        <dbReference type="EMBL" id="OWA54474.1"/>
    </source>
</evidence>
<dbReference type="InterPro" id="IPR052612">
    <property type="entry name" value="ANP_Clearance_Receptor"/>
</dbReference>
<dbReference type="GO" id="GO:0016020">
    <property type="term" value="C:membrane"/>
    <property type="evidence" value="ECO:0007669"/>
    <property type="project" value="UniProtKB-SubCell"/>
</dbReference>
<accession>A0A9X6NQS9</accession>
<keyword evidence="4 9" id="KW-1133">Transmembrane helix</keyword>
<dbReference type="GO" id="GO:0017046">
    <property type="term" value="F:peptide hormone binding"/>
    <property type="evidence" value="ECO:0007669"/>
    <property type="project" value="TreeGrafter"/>
</dbReference>
<dbReference type="InterPro" id="IPR001828">
    <property type="entry name" value="ANF_lig-bd_rcpt"/>
</dbReference>
<organism evidence="11 12">
    <name type="scientific">Hypsibius exemplaris</name>
    <name type="common">Freshwater tardigrade</name>
    <dbReference type="NCBI Taxonomy" id="2072580"/>
    <lineage>
        <taxon>Eukaryota</taxon>
        <taxon>Metazoa</taxon>
        <taxon>Ecdysozoa</taxon>
        <taxon>Tardigrada</taxon>
        <taxon>Eutardigrada</taxon>
        <taxon>Parachela</taxon>
        <taxon>Hypsibioidea</taxon>
        <taxon>Hypsibiidae</taxon>
        <taxon>Hypsibius</taxon>
    </lineage>
</organism>
<comment type="caution">
    <text evidence="11">The sequence shown here is derived from an EMBL/GenBank/DDBJ whole genome shotgun (WGS) entry which is preliminary data.</text>
</comment>
<evidence type="ECO:0000256" key="3">
    <source>
        <dbReference type="ARBA" id="ARBA00022729"/>
    </source>
</evidence>
<comment type="subcellular location">
    <subcellularLocation>
        <location evidence="1">Membrane</location>
        <topology evidence="1">Single-pass type I membrane protein</topology>
    </subcellularLocation>
</comment>
<dbReference type="PRINTS" id="PR00255">
    <property type="entry name" value="NATPEPTIDER"/>
</dbReference>
<feature type="region of interest" description="Disordered" evidence="8">
    <location>
        <begin position="646"/>
        <end position="666"/>
    </location>
</feature>
<dbReference type="CDD" id="cd06352">
    <property type="entry name" value="PBP1_NPR_GC-like"/>
    <property type="match status" value="1"/>
</dbReference>
<dbReference type="OrthoDB" id="10065302at2759"/>
<reference evidence="12" key="1">
    <citation type="submission" date="2017-01" db="EMBL/GenBank/DDBJ databases">
        <title>Comparative genomics of anhydrobiosis in the tardigrade Hypsibius dujardini.</title>
        <authorList>
            <person name="Yoshida Y."/>
            <person name="Koutsovoulos G."/>
            <person name="Laetsch D."/>
            <person name="Stevens L."/>
            <person name="Kumar S."/>
            <person name="Horikawa D."/>
            <person name="Ishino K."/>
            <person name="Komine S."/>
            <person name="Tomita M."/>
            <person name="Blaxter M."/>
            <person name="Arakawa K."/>
        </authorList>
    </citation>
    <scope>NUCLEOTIDE SEQUENCE [LARGE SCALE GENOMIC DNA]</scope>
    <source>
        <strain evidence="12">Z151</strain>
    </source>
</reference>
<dbReference type="InterPro" id="IPR028082">
    <property type="entry name" value="Peripla_BP_I"/>
</dbReference>
<evidence type="ECO:0000256" key="1">
    <source>
        <dbReference type="ARBA" id="ARBA00004479"/>
    </source>
</evidence>
<dbReference type="GO" id="GO:0007165">
    <property type="term" value="P:signal transduction"/>
    <property type="evidence" value="ECO:0007669"/>
    <property type="project" value="TreeGrafter"/>
</dbReference>
<keyword evidence="7" id="KW-0325">Glycoprotein</keyword>
<evidence type="ECO:0000256" key="8">
    <source>
        <dbReference type="SAM" id="MobiDB-lite"/>
    </source>
</evidence>
<keyword evidence="5 9" id="KW-0472">Membrane</keyword>
<dbReference type="GO" id="GO:0038023">
    <property type="term" value="F:signaling receptor activity"/>
    <property type="evidence" value="ECO:0007669"/>
    <property type="project" value="TreeGrafter"/>
</dbReference>
<keyword evidence="2 9" id="KW-0812">Transmembrane</keyword>
<evidence type="ECO:0000256" key="5">
    <source>
        <dbReference type="ARBA" id="ARBA00023136"/>
    </source>
</evidence>
<feature type="domain" description="Receptor ligand binding region" evidence="10">
    <location>
        <begin position="33"/>
        <end position="367"/>
    </location>
</feature>
<evidence type="ECO:0000313" key="12">
    <source>
        <dbReference type="Proteomes" id="UP000192578"/>
    </source>
</evidence>
<dbReference type="Pfam" id="PF01094">
    <property type="entry name" value="ANF_receptor"/>
    <property type="match status" value="1"/>
</dbReference>
<dbReference type="PANTHER" id="PTHR44755:SF8">
    <property type="entry name" value="RECEPTOR LIGAND BINDING REGION DOMAIN-CONTAINING PROTEIN"/>
    <property type="match status" value="1"/>
</dbReference>
<proteinExistence type="predicted"/>
<gene>
    <name evidence="11" type="ORF">BV898_18876</name>
</gene>
<evidence type="ECO:0000259" key="10">
    <source>
        <dbReference type="Pfam" id="PF01094"/>
    </source>
</evidence>
<dbReference type="Proteomes" id="UP000192578">
    <property type="component" value="Unassembled WGS sequence"/>
</dbReference>
<protein>
    <submittedName>
        <fullName evidence="11">Atrial natriuretic peptide receptor 1</fullName>
    </submittedName>
</protein>
<dbReference type="SUPFAM" id="SSF53822">
    <property type="entry name" value="Periplasmic binding protein-like I"/>
    <property type="match status" value="1"/>
</dbReference>
<evidence type="ECO:0000256" key="2">
    <source>
        <dbReference type="ARBA" id="ARBA00022692"/>
    </source>
</evidence>
<name>A0A9X6NQS9_HYPEX</name>
<feature type="transmembrane region" description="Helical" evidence="9">
    <location>
        <begin position="430"/>
        <end position="451"/>
    </location>
</feature>
<evidence type="ECO:0000256" key="4">
    <source>
        <dbReference type="ARBA" id="ARBA00022989"/>
    </source>
</evidence>
<dbReference type="AlphaFoldDB" id="A0A9X6NQS9"/>
<keyword evidence="12" id="KW-1185">Reference proteome</keyword>
<evidence type="ECO:0000256" key="6">
    <source>
        <dbReference type="ARBA" id="ARBA00023170"/>
    </source>
</evidence>